<feature type="domain" description="CusB-like beta-barrel" evidence="6">
    <location>
        <begin position="170"/>
        <end position="240"/>
    </location>
</feature>
<dbReference type="GO" id="GO:1990281">
    <property type="term" value="C:efflux pump complex"/>
    <property type="evidence" value="ECO:0007669"/>
    <property type="project" value="TreeGrafter"/>
</dbReference>
<evidence type="ECO:0000313" key="10">
    <source>
        <dbReference type="EMBL" id="MBB4449655.1"/>
    </source>
</evidence>
<evidence type="ECO:0000313" key="8">
    <source>
        <dbReference type="EMBL" id="MBB4351729.1"/>
    </source>
</evidence>
<feature type="domain" description="Multidrug resistance protein MdtA-like barrel-sandwich hybrid" evidence="5">
    <location>
        <begin position="24"/>
        <end position="159"/>
    </location>
</feature>
<dbReference type="InterPro" id="IPR006143">
    <property type="entry name" value="RND_pump_MFP"/>
</dbReference>
<evidence type="ECO:0000313" key="12">
    <source>
        <dbReference type="Proteomes" id="UP000524535"/>
    </source>
</evidence>
<keyword evidence="12" id="KW-1185">Reference proteome</keyword>
<proteinExistence type="inferred from homology"/>
<evidence type="ECO:0000256" key="3">
    <source>
        <dbReference type="ARBA" id="ARBA00022448"/>
    </source>
</evidence>
<dbReference type="SUPFAM" id="SSF111369">
    <property type="entry name" value="HlyD-like secretion proteins"/>
    <property type="match status" value="1"/>
</dbReference>
<dbReference type="Pfam" id="PF25954">
    <property type="entry name" value="Beta-barrel_RND_2"/>
    <property type="match status" value="1"/>
</dbReference>
<dbReference type="Gene3D" id="1.10.287.470">
    <property type="entry name" value="Helix hairpin bin"/>
    <property type="match status" value="1"/>
</dbReference>
<evidence type="ECO:0000259" key="7">
    <source>
        <dbReference type="Pfam" id="PF25967"/>
    </source>
</evidence>
<dbReference type="InterPro" id="IPR058792">
    <property type="entry name" value="Beta-barrel_RND_2"/>
</dbReference>
<evidence type="ECO:0000259" key="6">
    <source>
        <dbReference type="Pfam" id="PF25954"/>
    </source>
</evidence>
<dbReference type="PANTHER" id="PTHR30469:SF15">
    <property type="entry name" value="HLYD FAMILY OF SECRETION PROTEINS"/>
    <property type="match status" value="1"/>
</dbReference>
<dbReference type="Gene3D" id="2.40.420.20">
    <property type="match status" value="1"/>
</dbReference>
<keyword evidence="4" id="KW-0175">Coiled coil</keyword>
<dbReference type="Proteomes" id="UP000576087">
    <property type="component" value="Unassembled WGS sequence"/>
</dbReference>
<name>A0A7W6SDG4_9HYPH</name>
<comment type="caution">
    <text evidence="8">The sequence shown here is derived from an EMBL/GenBank/DDBJ whole genome shotgun (WGS) entry which is preliminary data.</text>
</comment>
<dbReference type="AlphaFoldDB" id="A0A7W6SDG4"/>
<protein>
    <submittedName>
        <fullName evidence="8">RND family efflux transporter MFP subunit</fullName>
    </submittedName>
</protein>
<dbReference type="Proteomes" id="UP000524535">
    <property type="component" value="Unassembled WGS sequence"/>
</dbReference>
<sequence length="325" mass="34178">MVVSPKPVSHLQITGTIEPRTHTELGFRILGRISVRNVDTGDLVRKGDVIASLDPLALELAVRSAQSDLSNATVQLDNAITTEARQRMLAQSRSGTEAALEEAEQARRSAEAAVAKARANLDKAEEQLGYAQLRAEFDGVVTETSAEAGQVVSAGQSVVTVARPDERDAVVDIPQSAASHLQNGDRFEVFLQIDAKVATTGIVREIAPAADSATRTSRTKIALSDPPAAFRLGSVVTVSAAMDLQSDIQVPTSALIEKDGQKAVWVVDPASKTVALRKVAASAGNTQAGTTAIENGIEAGERIVVAGVHKLTDGQSIRFDGEATQ</sequence>
<evidence type="ECO:0000313" key="11">
    <source>
        <dbReference type="Proteomes" id="UP000520770"/>
    </source>
</evidence>
<feature type="coiled-coil region" evidence="4">
    <location>
        <begin position="93"/>
        <end position="134"/>
    </location>
</feature>
<dbReference type="Pfam" id="PF25967">
    <property type="entry name" value="RND-MFP_C"/>
    <property type="match status" value="1"/>
</dbReference>
<accession>A0A7W6SDG4</accession>
<dbReference type="Gene3D" id="2.40.30.170">
    <property type="match status" value="1"/>
</dbReference>
<gene>
    <name evidence="9" type="ORF">GGE31_005563</name>
    <name evidence="8" type="ORF">GGE33_005512</name>
    <name evidence="10" type="ORF">GGE35_005512</name>
</gene>
<dbReference type="EMBL" id="JACIGY010000019">
    <property type="protein sequence ID" value="MBB4415015.1"/>
    <property type="molecule type" value="Genomic_DNA"/>
</dbReference>
<dbReference type="Gene3D" id="2.40.50.100">
    <property type="match status" value="1"/>
</dbReference>
<dbReference type="EMBL" id="JACIHM010000019">
    <property type="protein sequence ID" value="MBB4449655.1"/>
    <property type="molecule type" value="Genomic_DNA"/>
</dbReference>
<dbReference type="PANTHER" id="PTHR30469">
    <property type="entry name" value="MULTIDRUG RESISTANCE PROTEIN MDTA"/>
    <property type="match status" value="1"/>
</dbReference>
<evidence type="ECO:0000259" key="5">
    <source>
        <dbReference type="Pfam" id="PF25917"/>
    </source>
</evidence>
<dbReference type="InterPro" id="IPR058625">
    <property type="entry name" value="MdtA-like_BSH"/>
</dbReference>
<organism evidence="8 11">
    <name type="scientific">Aliirhizobium cellulosilyticum</name>
    <dbReference type="NCBI Taxonomy" id="393664"/>
    <lineage>
        <taxon>Bacteria</taxon>
        <taxon>Pseudomonadati</taxon>
        <taxon>Pseudomonadota</taxon>
        <taxon>Alphaproteobacteria</taxon>
        <taxon>Hyphomicrobiales</taxon>
        <taxon>Rhizobiaceae</taxon>
        <taxon>Aliirhizobium</taxon>
    </lineage>
</organism>
<keyword evidence="3" id="KW-0813">Transport</keyword>
<feature type="domain" description="Multidrug resistance protein MdtA-like C-terminal permuted SH3" evidence="7">
    <location>
        <begin position="249"/>
        <end position="309"/>
    </location>
</feature>
<dbReference type="EMBL" id="JACIGW010000016">
    <property type="protein sequence ID" value="MBB4351729.1"/>
    <property type="molecule type" value="Genomic_DNA"/>
</dbReference>
<evidence type="ECO:0000313" key="13">
    <source>
        <dbReference type="Proteomes" id="UP000576087"/>
    </source>
</evidence>
<evidence type="ECO:0000256" key="2">
    <source>
        <dbReference type="ARBA" id="ARBA00009477"/>
    </source>
</evidence>
<reference evidence="11 12" key="1">
    <citation type="submission" date="2020-08" db="EMBL/GenBank/DDBJ databases">
        <title>Genomic Encyclopedia of Type Strains, Phase IV (KMG-V): Genome sequencing to study the core and pangenomes of soil and plant-associated prokaryotes.</title>
        <authorList>
            <person name="Whitman W."/>
        </authorList>
    </citation>
    <scope>NUCLEOTIDE SEQUENCE [LARGE SCALE GENOMIC DNA]</scope>
    <source>
        <strain evidence="9 12">SEMIA 444</strain>
        <strain evidence="8 11">SEMIA 448</strain>
        <strain evidence="10 13">SEMIA 452</strain>
    </source>
</reference>
<dbReference type="GO" id="GO:0015562">
    <property type="term" value="F:efflux transmembrane transporter activity"/>
    <property type="evidence" value="ECO:0007669"/>
    <property type="project" value="TreeGrafter"/>
</dbReference>
<comment type="similarity">
    <text evidence="2">Belongs to the membrane fusion protein (MFP) (TC 8.A.1) family.</text>
</comment>
<evidence type="ECO:0000313" key="9">
    <source>
        <dbReference type="EMBL" id="MBB4415015.1"/>
    </source>
</evidence>
<dbReference type="NCBIfam" id="TIGR01730">
    <property type="entry name" value="RND_mfp"/>
    <property type="match status" value="1"/>
</dbReference>
<dbReference type="InterPro" id="IPR058627">
    <property type="entry name" value="MdtA-like_C"/>
</dbReference>
<evidence type="ECO:0000256" key="1">
    <source>
        <dbReference type="ARBA" id="ARBA00004196"/>
    </source>
</evidence>
<evidence type="ECO:0000256" key="4">
    <source>
        <dbReference type="SAM" id="Coils"/>
    </source>
</evidence>
<dbReference type="Proteomes" id="UP000520770">
    <property type="component" value="Unassembled WGS sequence"/>
</dbReference>
<comment type="subcellular location">
    <subcellularLocation>
        <location evidence="1">Cell envelope</location>
    </subcellularLocation>
</comment>
<dbReference type="Pfam" id="PF25917">
    <property type="entry name" value="BSH_RND"/>
    <property type="match status" value="1"/>
</dbReference>